<evidence type="ECO:0000313" key="2">
    <source>
        <dbReference type="Proteomes" id="UP000095280"/>
    </source>
</evidence>
<dbReference type="AlphaFoldDB" id="A0A1I8JA73"/>
<name>A0A1I8JA73_9PLAT</name>
<dbReference type="PANTHER" id="PTHR46190">
    <property type="entry name" value="SI:CH211-201H21.5-RELATED"/>
    <property type="match status" value="1"/>
</dbReference>
<evidence type="ECO:0000313" key="3">
    <source>
        <dbReference type="WBParaSite" id="maker-uti_cns_0046454-snap-gene-0.4-mRNA-1"/>
    </source>
</evidence>
<dbReference type="SUPFAM" id="SSF53590">
    <property type="entry name" value="Nucleoside hydrolase"/>
    <property type="match status" value="1"/>
</dbReference>
<accession>A0A1I8JA73</accession>
<keyword evidence="2" id="KW-1185">Reference proteome</keyword>
<dbReference type="CDD" id="cd02649">
    <property type="entry name" value="nuc_hydro_CeIAG"/>
    <property type="match status" value="1"/>
</dbReference>
<sequence length="313" mass="34772">MGKLIIDTDCGLDDANAILLALSHPDTQVLAITMVDGNTCLDNVVQNVLRVLRAAGRQDIPIYRGSACSMLNLPRKCASDYHGEDGLGDFPDHEPVSTEQLQQEHAVWALVRLLREHDDVDLVCLGPLTNLALAIRLEPALGNRIRRLCIMGGNYKGKGNITMTGEFNFYRDPEAAHVVLHDLIGSCQVTMVGWEVCAESMVTFETAEQLMLQGCGPKADFVRSIYANVLRQRLLPGFVFCDELAMACLLWPQVARQTERARFRVELAGHWCRGMAVPDWESLDTGEHQPMVTMVTSVDMTRFLDLMRACLNG</sequence>
<organism evidence="2 3">
    <name type="scientific">Macrostomum lignano</name>
    <dbReference type="NCBI Taxonomy" id="282301"/>
    <lineage>
        <taxon>Eukaryota</taxon>
        <taxon>Metazoa</taxon>
        <taxon>Spiralia</taxon>
        <taxon>Lophotrochozoa</taxon>
        <taxon>Platyhelminthes</taxon>
        <taxon>Rhabditophora</taxon>
        <taxon>Macrostomorpha</taxon>
        <taxon>Macrostomida</taxon>
        <taxon>Macrostomidae</taxon>
        <taxon>Macrostomum</taxon>
    </lineage>
</organism>
<proteinExistence type="inferred from homology"/>
<dbReference type="WBParaSite" id="maker-uti_cns_0046454-snap-gene-0.4-mRNA-1">
    <property type="protein sequence ID" value="maker-uti_cns_0046454-snap-gene-0.4-mRNA-1"/>
    <property type="gene ID" value="maker-uti_cns_0046454-snap-gene-0.4"/>
</dbReference>
<protein>
    <submittedName>
        <fullName evidence="3">IU_nuc_hydro domain-containing protein</fullName>
    </submittedName>
</protein>
<dbReference type="STRING" id="282301.A0A1I8JA73"/>
<dbReference type="GO" id="GO:0016799">
    <property type="term" value="F:hydrolase activity, hydrolyzing N-glycosyl compounds"/>
    <property type="evidence" value="ECO:0007669"/>
    <property type="project" value="InterPro"/>
</dbReference>
<dbReference type="PANTHER" id="PTHR46190:SF1">
    <property type="entry name" value="SI:CH211-201H21.5"/>
    <property type="match status" value="1"/>
</dbReference>
<dbReference type="Gene3D" id="3.90.245.10">
    <property type="entry name" value="Ribonucleoside hydrolase-like"/>
    <property type="match status" value="1"/>
</dbReference>
<dbReference type="InterPro" id="IPR001910">
    <property type="entry name" value="Inosine/uridine_hydrolase_dom"/>
</dbReference>
<reference evidence="3" key="1">
    <citation type="submission" date="2016-11" db="UniProtKB">
        <authorList>
            <consortium name="WormBaseParasite"/>
        </authorList>
    </citation>
    <scope>IDENTIFICATION</scope>
</reference>
<evidence type="ECO:0000256" key="1">
    <source>
        <dbReference type="ARBA" id="ARBA00009176"/>
    </source>
</evidence>
<dbReference type="Proteomes" id="UP000095280">
    <property type="component" value="Unplaced"/>
</dbReference>
<dbReference type="Pfam" id="PF01156">
    <property type="entry name" value="IU_nuc_hydro"/>
    <property type="match status" value="1"/>
</dbReference>
<dbReference type="InterPro" id="IPR036452">
    <property type="entry name" value="Ribo_hydro-like"/>
</dbReference>
<dbReference type="InterPro" id="IPR052775">
    <property type="entry name" value="IUN_hydrolase"/>
</dbReference>
<comment type="similarity">
    <text evidence="1">Belongs to the IUNH family.</text>
</comment>
<dbReference type="OrthoDB" id="432381at2759"/>